<keyword evidence="2" id="KW-1133">Transmembrane helix</keyword>
<dbReference type="AlphaFoldDB" id="A0A1I0QCJ6"/>
<dbReference type="RefSeq" id="WP_049990048.1">
    <property type="nucleotide sequence ID" value="NZ_FOIS01000004.1"/>
</dbReference>
<dbReference type="OrthoDB" id="27885at2157"/>
<dbReference type="STRING" id="1202768.SAMN05216285_3373"/>
<dbReference type="EMBL" id="FOIS01000004">
    <property type="protein sequence ID" value="SEW24657.1"/>
    <property type="molecule type" value="Genomic_DNA"/>
</dbReference>
<feature type="domain" description="DUF7345" evidence="4">
    <location>
        <begin position="64"/>
        <end position="193"/>
    </location>
</feature>
<proteinExistence type="predicted"/>
<dbReference type="eggNOG" id="arCOG00381">
    <property type="taxonomic scope" value="Archaea"/>
</dbReference>
<evidence type="ECO:0008006" key="7">
    <source>
        <dbReference type="Google" id="ProtNLM"/>
    </source>
</evidence>
<reference evidence="6" key="1">
    <citation type="submission" date="2016-10" db="EMBL/GenBank/DDBJ databases">
        <authorList>
            <person name="Varghese N."/>
        </authorList>
    </citation>
    <scope>NUCLEOTIDE SEQUENCE [LARGE SCALE GENOMIC DNA]</scope>
    <source>
        <strain evidence="6">CGMCC 1.12284</strain>
    </source>
</reference>
<dbReference type="InterPro" id="IPR055767">
    <property type="entry name" value="DUF7343"/>
</dbReference>
<sequence>MDARGLRVLLWVLVVVVCSFALVPSQVAAASVADPDTGAQRAALQDDQAEELNLEDADQINIDVFITENGTAQVTVDYQFLLNEENSSETAWNELESDIDSNSDAYADAEHEKWNETLVEGENRTGREEMEISNVTVTTDRDTAPRDIGHATVTFEWSSFALVELNRIEAGAALSGFTLDDGTALQFRWPDDYSVYVDEGEPQVDPTPSDDPDGSVVWNGDETTFTDEQPRIVLIEDGNTSEEPAGTDEGPAMPWAIVALALALLATVGAAGWLLGRRRPGGGVEAGNGAQAETAHRTDGATGGESESDGPDGPPPELLSNEERVLRLLQERGGRIKQQEVVSELDWTEAKTSQVVGDLRENDEIDVFRIGRENVLALPEEESE</sequence>
<accession>A0A1I0QCJ6</accession>
<feature type="region of interest" description="Disordered" evidence="1">
    <location>
        <begin position="283"/>
        <end position="319"/>
    </location>
</feature>
<keyword evidence="6" id="KW-1185">Reference proteome</keyword>
<organism evidence="5 6">
    <name type="scientific">Natrinema salifodinae</name>
    <dbReference type="NCBI Taxonomy" id="1202768"/>
    <lineage>
        <taxon>Archaea</taxon>
        <taxon>Methanobacteriati</taxon>
        <taxon>Methanobacteriota</taxon>
        <taxon>Stenosarchaea group</taxon>
        <taxon>Halobacteria</taxon>
        <taxon>Halobacteriales</taxon>
        <taxon>Natrialbaceae</taxon>
        <taxon>Natrinema</taxon>
    </lineage>
</organism>
<feature type="transmembrane region" description="Helical" evidence="2">
    <location>
        <begin position="252"/>
        <end position="275"/>
    </location>
</feature>
<keyword evidence="2" id="KW-0472">Membrane</keyword>
<protein>
    <recommendedName>
        <fullName evidence="7">IclR helix-turn-helix domain-containing protein</fullName>
    </recommendedName>
</protein>
<dbReference type="Proteomes" id="UP000183275">
    <property type="component" value="Unassembled WGS sequence"/>
</dbReference>
<dbReference type="Pfam" id="PF24034">
    <property type="entry name" value="DUF7343"/>
    <property type="match status" value="1"/>
</dbReference>
<dbReference type="InterPro" id="IPR055769">
    <property type="entry name" value="DUF7345"/>
</dbReference>
<gene>
    <name evidence="5" type="ORF">SAMN05216285_3373</name>
</gene>
<keyword evidence="2" id="KW-0812">Transmembrane</keyword>
<evidence type="ECO:0000259" key="3">
    <source>
        <dbReference type="Pfam" id="PF24034"/>
    </source>
</evidence>
<evidence type="ECO:0000256" key="2">
    <source>
        <dbReference type="SAM" id="Phobius"/>
    </source>
</evidence>
<name>A0A1I0QCJ6_9EURY</name>
<evidence type="ECO:0000313" key="5">
    <source>
        <dbReference type="EMBL" id="SEW24657.1"/>
    </source>
</evidence>
<evidence type="ECO:0000259" key="4">
    <source>
        <dbReference type="Pfam" id="PF24036"/>
    </source>
</evidence>
<evidence type="ECO:0000256" key="1">
    <source>
        <dbReference type="SAM" id="MobiDB-lite"/>
    </source>
</evidence>
<dbReference type="Pfam" id="PF24036">
    <property type="entry name" value="DUF7345"/>
    <property type="match status" value="1"/>
</dbReference>
<feature type="domain" description="DUF7343" evidence="3">
    <location>
        <begin position="318"/>
        <end position="379"/>
    </location>
</feature>
<evidence type="ECO:0000313" key="6">
    <source>
        <dbReference type="Proteomes" id="UP000183275"/>
    </source>
</evidence>